<keyword evidence="1" id="KW-0812">Transmembrane</keyword>
<dbReference type="Gene3D" id="2.60.40.10">
    <property type="entry name" value="Immunoglobulins"/>
    <property type="match status" value="1"/>
</dbReference>
<name>A0A8S3QPJ1_MYTED</name>
<dbReference type="SMART" id="SM00409">
    <property type="entry name" value="IG"/>
    <property type="match status" value="1"/>
</dbReference>
<dbReference type="OrthoDB" id="10430072at2759"/>
<proteinExistence type="predicted"/>
<evidence type="ECO:0000259" key="2">
    <source>
        <dbReference type="PROSITE" id="PS50835"/>
    </source>
</evidence>
<dbReference type="SUPFAM" id="SSF48726">
    <property type="entry name" value="Immunoglobulin"/>
    <property type="match status" value="1"/>
</dbReference>
<dbReference type="EMBL" id="CAJPWZ010000682">
    <property type="protein sequence ID" value="CAG2198518.1"/>
    <property type="molecule type" value="Genomic_DNA"/>
</dbReference>
<feature type="domain" description="Ig-like" evidence="2">
    <location>
        <begin position="32"/>
        <end position="116"/>
    </location>
</feature>
<comment type="caution">
    <text evidence="3">The sequence shown here is derived from an EMBL/GenBank/DDBJ whole genome shotgun (WGS) entry which is preliminary data.</text>
</comment>
<sequence length="281" mass="32099">MYSILLYIIVYELAVIHGNQRFFKKDMYAQIGSEIILPCEIPKDTSPKSWRKGLALVTRGFKINRNVRGYGRLKVITDTRSYNLKISNVTKYDFGTYWCETQQGNSISAEGTQLINLDILNVSSQSTLSNSPSSDTGNGQSFYYWLFAIGLAVLCLSVGCNLFINKLRVVKRRERNLDGNGHHDMLQRNGTNNTTAFDTAMEQNDNVFPHYESIYENEIVEMSHPTTSVNLSNLPCASSKKNVEDTNIQILNKKKSNKRRKYCKQNTQKFQKTVVLFFRAV</sequence>
<feature type="transmembrane region" description="Helical" evidence="1">
    <location>
        <begin position="142"/>
        <end position="164"/>
    </location>
</feature>
<evidence type="ECO:0000313" key="4">
    <source>
        <dbReference type="Proteomes" id="UP000683360"/>
    </source>
</evidence>
<protein>
    <recommendedName>
        <fullName evidence="2">Ig-like domain-containing protein</fullName>
    </recommendedName>
</protein>
<gene>
    <name evidence="3" type="ORF">MEDL_13266</name>
</gene>
<keyword evidence="4" id="KW-1185">Reference proteome</keyword>
<evidence type="ECO:0000313" key="3">
    <source>
        <dbReference type="EMBL" id="CAG2198518.1"/>
    </source>
</evidence>
<dbReference type="InterPro" id="IPR036179">
    <property type="entry name" value="Ig-like_dom_sf"/>
</dbReference>
<reference evidence="3" key="1">
    <citation type="submission" date="2021-03" db="EMBL/GenBank/DDBJ databases">
        <authorList>
            <person name="Bekaert M."/>
        </authorList>
    </citation>
    <scope>NUCLEOTIDE SEQUENCE</scope>
</reference>
<evidence type="ECO:0000256" key="1">
    <source>
        <dbReference type="SAM" id="Phobius"/>
    </source>
</evidence>
<dbReference type="InterPro" id="IPR007110">
    <property type="entry name" value="Ig-like_dom"/>
</dbReference>
<dbReference type="InterPro" id="IPR013783">
    <property type="entry name" value="Ig-like_fold"/>
</dbReference>
<dbReference type="InterPro" id="IPR003599">
    <property type="entry name" value="Ig_sub"/>
</dbReference>
<dbReference type="Proteomes" id="UP000683360">
    <property type="component" value="Unassembled WGS sequence"/>
</dbReference>
<accession>A0A8S3QPJ1</accession>
<keyword evidence="1" id="KW-1133">Transmembrane helix</keyword>
<dbReference type="PROSITE" id="PS50835">
    <property type="entry name" value="IG_LIKE"/>
    <property type="match status" value="1"/>
</dbReference>
<keyword evidence="1" id="KW-0472">Membrane</keyword>
<dbReference type="AlphaFoldDB" id="A0A8S3QPJ1"/>
<organism evidence="3 4">
    <name type="scientific">Mytilus edulis</name>
    <name type="common">Blue mussel</name>
    <dbReference type="NCBI Taxonomy" id="6550"/>
    <lineage>
        <taxon>Eukaryota</taxon>
        <taxon>Metazoa</taxon>
        <taxon>Spiralia</taxon>
        <taxon>Lophotrochozoa</taxon>
        <taxon>Mollusca</taxon>
        <taxon>Bivalvia</taxon>
        <taxon>Autobranchia</taxon>
        <taxon>Pteriomorphia</taxon>
        <taxon>Mytilida</taxon>
        <taxon>Mytiloidea</taxon>
        <taxon>Mytilidae</taxon>
        <taxon>Mytilinae</taxon>
        <taxon>Mytilus</taxon>
    </lineage>
</organism>